<dbReference type="PANTHER" id="PTHR37828:SF1">
    <property type="entry name" value="YCII-RELATED DOMAIN-CONTAINING PROTEIN"/>
    <property type="match status" value="1"/>
</dbReference>
<evidence type="ECO:0000313" key="4">
    <source>
        <dbReference type="Proteomes" id="UP000321533"/>
    </source>
</evidence>
<dbReference type="OrthoDB" id="9814407at2"/>
<reference evidence="3 4" key="1">
    <citation type="journal article" date="2016" name="Int. J. Syst. Evol. Microbiol.">
        <title>Panacibacter ginsenosidivorans gen. nov., sp. nov., with ginsenoside converting activity isolated from soil of a ginseng field.</title>
        <authorList>
            <person name="Siddiqi M.Z."/>
            <person name="Muhammad Shafi S."/>
            <person name="Choi K.D."/>
            <person name="Im W.T."/>
        </authorList>
    </citation>
    <scope>NUCLEOTIDE SEQUENCE [LARGE SCALE GENOMIC DNA]</scope>
    <source>
        <strain evidence="3 4">Gsoil1550</strain>
    </source>
</reference>
<dbReference type="Proteomes" id="UP000321533">
    <property type="component" value="Chromosome"/>
</dbReference>
<dbReference type="InterPro" id="IPR005545">
    <property type="entry name" value="YCII"/>
</dbReference>
<keyword evidence="3" id="KW-0378">Hydrolase</keyword>
<organism evidence="3 4">
    <name type="scientific">Panacibacter ginsenosidivorans</name>
    <dbReference type="NCBI Taxonomy" id="1813871"/>
    <lineage>
        <taxon>Bacteria</taxon>
        <taxon>Pseudomonadati</taxon>
        <taxon>Bacteroidota</taxon>
        <taxon>Chitinophagia</taxon>
        <taxon>Chitinophagales</taxon>
        <taxon>Chitinophagaceae</taxon>
        <taxon>Panacibacter</taxon>
    </lineage>
</organism>
<dbReference type="SUPFAM" id="SSF54909">
    <property type="entry name" value="Dimeric alpha+beta barrel"/>
    <property type="match status" value="1"/>
</dbReference>
<dbReference type="RefSeq" id="WP_147190991.1">
    <property type="nucleotide sequence ID" value="NZ_CP042435.1"/>
</dbReference>
<gene>
    <name evidence="3" type="ORF">FRZ67_15835</name>
</gene>
<dbReference type="Gene3D" id="3.30.70.1060">
    <property type="entry name" value="Dimeric alpha+beta barrel"/>
    <property type="match status" value="1"/>
</dbReference>
<accession>A0A5B8VCH3</accession>
<sequence length="98" mass="11144">MFIIELTYKVPLAEADTHMASHIEFLEKYYKSGHFIASGRKEPRDGGIIFAKASGRKRVEEIIAEDPFNKLGIADYRIIEFKATKKVKAYDAFGGEEE</sequence>
<protein>
    <submittedName>
        <fullName evidence="3">GTP cyclohydrolase</fullName>
    </submittedName>
</protein>
<keyword evidence="4" id="KW-1185">Reference proteome</keyword>
<evidence type="ECO:0000256" key="1">
    <source>
        <dbReference type="ARBA" id="ARBA00007689"/>
    </source>
</evidence>
<evidence type="ECO:0000259" key="2">
    <source>
        <dbReference type="Pfam" id="PF03795"/>
    </source>
</evidence>
<proteinExistence type="inferred from homology"/>
<dbReference type="KEGG" id="pgin:FRZ67_15835"/>
<dbReference type="EMBL" id="CP042435">
    <property type="protein sequence ID" value="QEC68703.1"/>
    <property type="molecule type" value="Genomic_DNA"/>
</dbReference>
<feature type="domain" description="YCII-related" evidence="2">
    <location>
        <begin position="1"/>
        <end position="82"/>
    </location>
</feature>
<dbReference type="GO" id="GO:0016787">
    <property type="term" value="F:hydrolase activity"/>
    <property type="evidence" value="ECO:0007669"/>
    <property type="project" value="UniProtKB-KW"/>
</dbReference>
<evidence type="ECO:0000313" key="3">
    <source>
        <dbReference type="EMBL" id="QEC68703.1"/>
    </source>
</evidence>
<dbReference type="PANTHER" id="PTHR37828">
    <property type="entry name" value="GSR2449 PROTEIN"/>
    <property type="match status" value="1"/>
</dbReference>
<dbReference type="InterPro" id="IPR011008">
    <property type="entry name" value="Dimeric_a/b-barrel"/>
</dbReference>
<dbReference type="AlphaFoldDB" id="A0A5B8VCH3"/>
<comment type="similarity">
    <text evidence="1">Belongs to the YciI family.</text>
</comment>
<dbReference type="Pfam" id="PF03795">
    <property type="entry name" value="YCII"/>
    <property type="match status" value="1"/>
</dbReference>
<name>A0A5B8VCH3_9BACT</name>